<name>A0ABY3PL14_9CYAN</name>
<proteinExistence type="predicted"/>
<dbReference type="InterPro" id="IPR025587">
    <property type="entry name" value="DUF4351"/>
</dbReference>
<protein>
    <submittedName>
        <fullName evidence="2">Rpn family recombination-promoting nuclease/putative transposase</fullName>
    </submittedName>
</protein>
<gene>
    <name evidence="2" type="ORF">ISF26_21355</name>
</gene>
<accession>A0ABY3PL14</accession>
<sequence length="281" mass="32140">MKTDTLFYRLFQIFPATLFELLGADPALASDYEFRSVELKQTAFRLDGVFVPTTPGRPLYFVEVQFQPDRRFYSRLFTEIFLYIHQLAPASDWRVLVLFPGRSADPADQPAFADLLSGSRVHRLYLDELEPGLSPSLGVGLVRLVVEDERSAVERARQLLVQAVREPMDEAARRQALELIETFIVYKLPQMSRQEIEAMFGLDELKQTRYFQDVQAEARQEEALALVTRLLTKRFGPPDATVQQRLRGLSLEQIEALGEALLDFKEEADLRAWLAALSKRG</sequence>
<dbReference type="InterPro" id="IPR022573">
    <property type="entry name" value="DUF2887"/>
</dbReference>
<feature type="domain" description="DUF4351" evidence="1">
    <location>
        <begin position="217"/>
        <end position="274"/>
    </location>
</feature>
<evidence type="ECO:0000259" key="1">
    <source>
        <dbReference type="Pfam" id="PF14261"/>
    </source>
</evidence>
<dbReference type="Proteomes" id="UP001054846">
    <property type="component" value="Chromosome"/>
</dbReference>
<dbReference type="RefSeq" id="WP_230841327.1">
    <property type="nucleotide sequence ID" value="NZ_CP063845.1"/>
</dbReference>
<dbReference type="Pfam" id="PF11103">
    <property type="entry name" value="DUF2887"/>
    <property type="match status" value="1"/>
</dbReference>
<dbReference type="Pfam" id="PF14261">
    <property type="entry name" value="DUF4351"/>
    <property type="match status" value="1"/>
</dbReference>
<evidence type="ECO:0000313" key="3">
    <source>
        <dbReference type="Proteomes" id="UP001054846"/>
    </source>
</evidence>
<dbReference type="InterPro" id="IPR010106">
    <property type="entry name" value="RpnA"/>
</dbReference>
<organism evidence="2 3">
    <name type="scientific">Gloeobacter morelensis MG652769</name>
    <dbReference type="NCBI Taxonomy" id="2781736"/>
    <lineage>
        <taxon>Bacteria</taxon>
        <taxon>Bacillati</taxon>
        <taxon>Cyanobacteriota</taxon>
        <taxon>Cyanophyceae</taxon>
        <taxon>Gloeobacterales</taxon>
        <taxon>Gloeobacteraceae</taxon>
        <taxon>Gloeobacter</taxon>
        <taxon>Gloeobacter morelensis</taxon>
    </lineage>
</organism>
<keyword evidence="3" id="KW-1185">Reference proteome</keyword>
<reference evidence="2 3" key="1">
    <citation type="journal article" date="2021" name="Genome Biol. Evol.">
        <title>Complete Genome Sequencing of a Novel Gloeobacter Species from a Waterfall Cave in Mexico.</title>
        <authorList>
            <person name="Saw J.H."/>
            <person name="Cardona T."/>
            <person name="Montejano G."/>
        </authorList>
    </citation>
    <scope>NUCLEOTIDE SEQUENCE [LARGE SCALE GENOMIC DNA]</scope>
    <source>
        <strain evidence="2">MG652769</strain>
    </source>
</reference>
<evidence type="ECO:0000313" key="2">
    <source>
        <dbReference type="EMBL" id="UFP94269.1"/>
    </source>
</evidence>
<dbReference type="NCBIfam" id="TIGR01784">
    <property type="entry name" value="T_den_put_tspse"/>
    <property type="match status" value="1"/>
</dbReference>
<dbReference type="EMBL" id="CP063845">
    <property type="protein sequence ID" value="UFP94269.1"/>
    <property type="molecule type" value="Genomic_DNA"/>
</dbReference>
<dbReference type="PANTHER" id="PTHR35586:SF2">
    <property type="entry name" value="SLL1542 PROTEIN"/>
    <property type="match status" value="1"/>
</dbReference>
<dbReference type="PANTHER" id="PTHR35586">
    <property type="entry name" value="SLL1691 PROTEIN"/>
    <property type="match status" value="1"/>
</dbReference>